<protein>
    <submittedName>
        <fullName evidence="1">Uncharacterized protein</fullName>
    </submittedName>
</protein>
<sequence length="71" mass="6710">MDGEGAVAAFQLDGAVAVIVGAAVAAADVAMDAIDGFGGNAVVQRVDDAADGVAAIQQGGGPAQDLDAVGR</sequence>
<accession>A0A9P7C0E3</accession>
<dbReference type="Proteomes" id="UP000740926">
    <property type="component" value="Unassembled WGS sequence"/>
</dbReference>
<reference evidence="1 2" key="1">
    <citation type="journal article" date="2020" name="Microb. Genom.">
        <title>Genetic diversity of clinical and environmental Mucorales isolates obtained from an investigation of mucormycosis cases among solid organ transplant recipients.</title>
        <authorList>
            <person name="Nguyen M.H."/>
            <person name="Kaul D."/>
            <person name="Muto C."/>
            <person name="Cheng S.J."/>
            <person name="Richter R.A."/>
            <person name="Bruno V.M."/>
            <person name="Liu G."/>
            <person name="Beyhan S."/>
            <person name="Sundermann A.J."/>
            <person name="Mounaud S."/>
            <person name="Pasculle A.W."/>
            <person name="Nierman W.C."/>
            <person name="Driscoll E."/>
            <person name="Cumbie R."/>
            <person name="Clancy C.J."/>
            <person name="Dupont C.L."/>
        </authorList>
    </citation>
    <scope>NUCLEOTIDE SEQUENCE [LARGE SCALE GENOMIC DNA]</scope>
    <source>
        <strain evidence="1 2">GL24</strain>
    </source>
</reference>
<organism evidence="1 2">
    <name type="scientific">Rhizopus delemar</name>
    <dbReference type="NCBI Taxonomy" id="936053"/>
    <lineage>
        <taxon>Eukaryota</taxon>
        <taxon>Fungi</taxon>
        <taxon>Fungi incertae sedis</taxon>
        <taxon>Mucoromycota</taxon>
        <taxon>Mucoromycotina</taxon>
        <taxon>Mucoromycetes</taxon>
        <taxon>Mucorales</taxon>
        <taxon>Mucorineae</taxon>
        <taxon>Rhizopodaceae</taxon>
        <taxon>Rhizopus</taxon>
    </lineage>
</organism>
<evidence type="ECO:0000313" key="2">
    <source>
        <dbReference type="Proteomes" id="UP000740926"/>
    </source>
</evidence>
<comment type="caution">
    <text evidence="1">The sequence shown here is derived from an EMBL/GenBank/DDBJ whole genome shotgun (WGS) entry which is preliminary data.</text>
</comment>
<gene>
    <name evidence="1" type="ORF">G6F50_017357</name>
</gene>
<name>A0A9P7C0E3_9FUNG</name>
<dbReference type="EMBL" id="JAANIU010012585">
    <property type="protein sequence ID" value="KAG1530380.1"/>
    <property type="molecule type" value="Genomic_DNA"/>
</dbReference>
<proteinExistence type="predicted"/>
<evidence type="ECO:0000313" key="1">
    <source>
        <dbReference type="EMBL" id="KAG1530380.1"/>
    </source>
</evidence>
<keyword evidence="2" id="KW-1185">Reference proteome</keyword>
<dbReference type="AlphaFoldDB" id="A0A9P7C0E3"/>